<dbReference type="RefSeq" id="WP_128699027.1">
    <property type="nucleotide sequence ID" value="NZ_CP019384.1"/>
</dbReference>
<dbReference type="GO" id="GO:0000287">
    <property type="term" value="F:magnesium ion binding"/>
    <property type="evidence" value="ECO:0007669"/>
    <property type="project" value="UniProtKB-UniRule"/>
</dbReference>
<dbReference type="HAMAP" id="MF_00012">
    <property type="entry name" value="IlvD"/>
    <property type="match status" value="1"/>
</dbReference>
<reference evidence="18 19" key="1">
    <citation type="submission" date="2017-01" db="EMBL/GenBank/DDBJ databases">
        <title>First insights into the biology of 'candidatus Vampirococcus archaeovorus'.</title>
        <authorList>
            <person name="Kizina J."/>
            <person name="Jordan S."/>
            <person name="Stueber K."/>
            <person name="Reinhardt R."/>
            <person name="Harder J."/>
        </authorList>
    </citation>
    <scope>NUCLEOTIDE SEQUENCE [LARGE SCALE GENOMIC DNA]</scope>
    <source>
        <strain evidence="18 19">LiM</strain>
    </source>
</reference>
<evidence type="ECO:0000256" key="14">
    <source>
        <dbReference type="ARBA" id="ARBA00029490"/>
    </source>
</evidence>
<evidence type="ECO:0000256" key="1">
    <source>
        <dbReference type="ARBA" id="ARBA00001946"/>
    </source>
</evidence>
<dbReference type="FunFam" id="3.50.30.80:FF:000001">
    <property type="entry name" value="Dihydroxy-acid dehydratase"/>
    <property type="match status" value="1"/>
</dbReference>
<dbReference type="PROSITE" id="PS00886">
    <property type="entry name" value="ILVD_EDD_1"/>
    <property type="match status" value="1"/>
</dbReference>
<gene>
    <name evidence="15" type="primary">ilvD</name>
    <name evidence="18" type="ORF">BU251_00915</name>
</gene>
<dbReference type="GO" id="GO:0009097">
    <property type="term" value="P:isoleucine biosynthetic process"/>
    <property type="evidence" value="ECO:0007669"/>
    <property type="project" value="UniProtKB-UniRule"/>
</dbReference>
<dbReference type="UniPathway" id="UPA00047">
    <property type="reaction ID" value="UER00057"/>
</dbReference>
<comment type="function">
    <text evidence="15">Functions in the biosynthesis of branched-chain amino acids. Catalyzes the dehydration of (2R,3R)-2,3-dihydroxy-3-methylpentanoate (2,3-dihydroxy-3-methylvalerate) into 2-oxo-3-methylpentanoate (2-oxo-3-methylvalerate) and of (2R)-2,3-dihydroxy-3-methylbutanoate (2,3-dihydroxyisovalerate) into 2-oxo-3-methylbutanoate (2-oxoisovalerate), the penultimate precursor to L-isoleucine and L-valine, respectively.</text>
</comment>
<dbReference type="InterPro" id="IPR056740">
    <property type="entry name" value="ILV_EDD_C"/>
</dbReference>
<dbReference type="Gene3D" id="3.50.30.80">
    <property type="entry name" value="IlvD/EDD C-terminal domain-like"/>
    <property type="match status" value="1"/>
</dbReference>
<feature type="binding site" evidence="15">
    <location>
        <position position="78"/>
    </location>
    <ligand>
        <name>Mg(2+)</name>
        <dbReference type="ChEBI" id="CHEBI:18420"/>
    </ligand>
</feature>
<keyword evidence="7 15" id="KW-0408">Iron</keyword>
<feature type="binding site" description="via carbamate group" evidence="15">
    <location>
        <position position="121"/>
    </location>
    <ligand>
        <name>Mg(2+)</name>
        <dbReference type="ChEBI" id="CHEBI:18420"/>
    </ligand>
</feature>
<comment type="pathway">
    <text evidence="12 15">Amino-acid biosynthesis; L-valine biosynthesis; L-valine from pyruvate: step 3/4.</text>
</comment>
<organism evidence="18 19">
    <name type="scientific">Velamenicoccus archaeovorus</name>
    <dbReference type="NCBI Taxonomy" id="1930593"/>
    <lineage>
        <taxon>Bacteria</taxon>
        <taxon>Pseudomonadati</taxon>
        <taxon>Candidatus Omnitrophota</taxon>
        <taxon>Candidatus Velamenicoccus</taxon>
    </lineage>
</organism>
<comment type="cofactor">
    <cofactor evidence="1 15">
        <name>Mg(2+)</name>
        <dbReference type="ChEBI" id="CHEBI:18420"/>
    </cofactor>
</comment>
<feature type="active site" description="Proton acceptor" evidence="15">
    <location>
        <position position="466"/>
    </location>
</feature>
<keyword evidence="10 15" id="KW-0100">Branched-chain amino acid biosynthesis</keyword>
<dbReference type="NCBIfam" id="NF002068">
    <property type="entry name" value="PRK00911.1"/>
    <property type="match status" value="1"/>
</dbReference>
<keyword evidence="6 15" id="KW-0460">Magnesium</keyword>
<evidence type="ECO:0000259" key="17">
    <source>
        <dbReference type="Pfam" id="PF24877"/>
    </source>
</evidence>
<name>A0A410P2S8_VELA1</name>
<dbReference type="UniPathway" id="UPA00049">
    <property type="reaction ID" value="UER00061"/>
</dbReference>
<dbReference type="SUPFAM" id="SSF52016">
    <property type="entry name" value="LeuD/IlvD-like"/>
    <property type="match status" value="1"/>
</dbReference>
<dbReference type="InterPro" id="IPR020558">
    <property type="entry name" value="DiOHA_6PGluconate_deHydtase_CS"/>
</dbReference>
<evidence type="ECO:0000256" key="3">
    <source>
        <dbReference type="ARBA" id="ARBA00022605"/>
    </source>
</evidence>
<evidence type="ECO:0000259" key="16">
    <source>
        <dbReference type="Pfam" id="PF00920"/>
    </source>
</evidence>
<feature type="binding site" evidence="15">
    <location>
        <position position="440"/>
    </location>
    <ligand>
        <name>Mg(2+)</name>
        <dbReference type="ChEBI" id="CHEBI:18420"/>
    </ligand>
</feature>
<dbReference type="SUPFAM" id="SSF143975">
    <property type="entry name" value="IlvD/EDD N-terminal domain-like"/>
    <property type="match status" value="1"/>
</dbReference>
<evidence type="ECO:0000313" key="18">
    <source>
        <dbReference type="EMBL" id="QAT16388.1"/>
    </source>
</evidence>
<keyword evidence="4 15" id="KW-0001">2Fe-2S</keyword>
<comment type="caution">
    <text evidence="15">Lacks conserved residue(s) required for the propagation of feature annotation.</text>
</comment>
<proteinExistence type="inferred from homology"/>
<keyword evidence="19" id="KW-1185">Reference proteome</keyword>
<comment type="pathway">
    <text evidence="13 15">Amino-acid biosynthesis; L-isoleucine biosynthesis; L-isoleucine from 2-oxobutanoate: step 3/4.</text>
</comment>
<dbReference type="AlphaFoldDB" id="A0A410P2S8"/>
<dbReference type="GO" id="GO:0005829">
    <property type="term" value="C:cytosol"/>
    <property type="evidence" value="ECO:0007669"/>
    <property type="project" value="TreeGrafter"/>
</dbReference>
<dbReference type="Pfam" id="PF24877">
    <property type="entry name" value="ILV_EDD_C"/>
    <property type="match status" value="1"/>
</dbReference>
<dbReference type="InterPro" id="IPR037237">
    <property type="entry name" value="IlvD/EDD_N"/>
</dbReference>
<dbReference type="Pfam" id="PF00920">
    <property type="entry name" value="ILVD_EDD_N"/>
    <property type="match status" value="1"/>
</dbReference>
<accession>A0A410P2S8</accession>
<comment type="catalytic activity">
    <reaction evidence="15">
        <text>(2R,3R)-2,3-dihydroxy-3-methylpentanoate = (S)-3-methyl-2-oxopentanoate + H2O</text>
        <dbReference type="Rhea" id="RHEA:27694"/>
        <dbReference type="ChEBI" id="CHEBI:15377"/>
        <dbReference type="ChEBI" id="CHEBI:35146"/>
        <dbReference type="ChEBI" id="CHEBI:49258"/>
        <dbReference type="EC" id="4.2.1.9"/>
    </reaction>
</comment>
<feature type="domain" description="Dihydroxy-acid/6-phosphogluconate dehydratase C-terminal" evidence="17">
    <location>
        <begin position="356"/>
        <end position="547"/>
    </location>
</feature>
<evidence type="ECO:0000313" key="19">
    <source>
        <dbReference type="Proteomes" id="UP000287243"/>
    </source>
</evidence>
<dbReference type="PROSITE" id="PS00887">
    <property type="entry name" value="ILVD_EDD_2"/>
    <property type="match status" value="1"/>
</dbReference>
<evidence type="ECO:0000256" key="12">
    <source>
        <dbReference type="ARBA" id="ARBA00029436"/>
    </source>
</evidence>
<dbReference type="EC" id="4.2.1.9" evidence="14 15"/>
<keyword evidence="8 15" id="KW-0411">Iron-sulfur</keyword>
<dbReference type="PANTHER" id="PTHR43661">
    <property type="entry name" value="D-XYLONATE DEHYDRATASE"/>
    <property type="match status" value="1"/>
</dbReference>
<dbReference type="KEGG" id="vai:BU251_00915"/>
<evidence type="ECO:0000256" key="8">
    <source>
        <dbReference type="ARBA" id="ARBA00023014"/>
    </source>
</evidence>
<dbReference type="GO" id="GO:0051537">
    <property type="term" value="F:2 iron, 2 sulfur cluster binding"/>
    <property type="evidence" value="ECO:0007669"/>
    <property type="project" value="UniProtKB-UniRule"/>
</dbReference>
<evidence type="ECO:0000256" key="13">
    <source>
        <dbReference type="ARBA" id="ARBA00029437"/>
    </source>
</evidence>
<sequence length="552" mass="58656">MRSDAIKKGVERVPHRALLHATGVSRRDMSKPFIAVATSFNDIIPGHIGMRDLERFIERGIAAGGGVPFFFGIPGICDGVAMGHPGMRYPLALRELIADSVESFVNAHSLDGLVCLTNCDKITPGMLMAAARLDIPTIVVTAGPMLSGRYKGKRLSLVGDAFEVVGKFKRGEIGEADLACFEMESCPGAGACQGLYTANTMACITEAMGMSLPGCATALAVSAKKRRIAEESGEAIVRLVKKNVTSRSIMTRKAFENGIRIDLALGGSTNTVLHLLAIAREANVSLGLKDFDRLSKQTPHITDLLPGGKHFMEDLDYAGGIPAVMKRLKSKIAVCPTASGLSTHQIADRAVVSDENVIRSIDEAYHEEGGIAILHGNLAPRGAVVKQSAVSEAMSVFTGKARVFEREEDAQKAILSGDIKSGMVVVIRYEGPKGGPGMREMLAPTAAIVGMGLADSVALITDGRFSGGTQGCCIGHVSPEAVERGPIAAIKNGDEILIDLPRRKLELKISAKELKSRLKKVKIPAPNVTGGYLLRYSRMVSSADEGAILKPF</sequence>
<keyword evidence="9 15" id="KW-0456">Lyase</keyword>
<evidence type="ECO:0000256" key="6">
    <source>
        <dbReference type="ARBA" id="ARBA00022842"/>
    </source>
</evidence>
<comment type="similarity">
    <text evidence="2 15">Belongs to the IlvD/Edd family.</text>
</comment>
<evidence type="ECO:0000256" key="4">
    <source>
        <dbReference type="ARBA" id="ARBA00022714"/>
    </source>
</evidence>
<comment type="subunit">
    <text evidence="15">Homodimer.</text>
</comment>
<evidence type="ECO:0000256" key="2">
    <source>
        <dbReference type="ARBA" id="ARBA00006486"/>
    </source>
</evidence>
<evidence type="ECO:0000256" key="5">
    <source>
        <dbReference type="ARBA" id="ARBA00022723"/>
    </source>
</evidence>
<dbReference type="GO" id="GO:0004160">
    <property type="term" value="F:dihydroxy-acid dehydratase activity"/>
    <property type="evidence" value="ECO:0007669"/>
    <property type="project" value="UniProtKB-UniRule"/>
</dbReference>
<dbReference type="EMBL" id="CP019384">
    <property type="protein sequence ID" value="QAT16388.1"/>
    <property type="molecule type" value="Genomic_DNA"/>
</dbReference>
<evidence type="ECO:0000256" key="11">
    <source>
        <dbReference type="ARBA" id="ARBA00029304"/>
    </source>
</evidence>
<keyword evidence="5 15" id="KW-0479">Metal-binding</keyword>
<keyword evidence="3 15" id="KW-0028">Amino-acid biosynthesis</keyword>
<dbReference type="InterPro" id="IPR042096">
    <property type="entry name" value="Dihydro-acid_dehy_C"/>
</dbReference>
<dbReference type="InterPro" id="IPR004404">
    <property type="entry name" value="DihydroxyA_deHydtase"/>
</dbReference>
<feature type="domain" description="Dihydroxy-acid/6-phosphogluconate dehydratase N-terminal" evidence="16">
    <location>
        <begin position="31"/>
        <end position="331"/>
    </location>
</feature>
<dbReference type="Proteomes" id="UP000287243">
    <property type="component" value="Chromosome"/>
</dbReference>
<evidence type="ECO:0000256" key="10">
    <source>
        <dbReference type="ARBA" id="ARBA00023304"/>
    </source>
</evidence>
<dbReference type="InterPro" id="IPR000581">
    <property type="entry name" value="ILV_EDD_N"/>
</dbReference>
<comment type="cofactor">
    <cofactor evidence="15">
        <name>[2Fe-2S] cluster</name>
        <dbReference type="ChEBI" id="CHEBI:190135"/>
    </cofactor>
    <text evidence="15">Binds 1 [2Fe-2S] cluster per subunit. This cluster acts as a Lewis acid cofactor.</text>
</comment>
<dbReference type="GO" id="GO:0009099">
    <property type="term" value="P:L-valine biosynthetic process"/>
    <property type="evidence" value="ECO:0007669"/>
    <property type="project" value="UniProtKB-UniRule"/>
</dbReference>
<evidence type="ECO:0000256" key="7">
    <source>
        <dbReference type="ARBA" id="ARBA00023004"/>
    </source>
</evidence>
<dbReference type="NCBIfam" id="TIGR00110">
    <property type="entry name" value="ilvD"/>
    <property type="match status" value="1"/>
</dbReference>
<dbReference type="PANTHER" id="PTHR43661:SF3">
    <property type="entry name" value="D-XYLONATE DEHYDRATASE YAGF-RELATED"/>
    <property type="match status" value="1"/>
</dbReference>
<protein>
    <recommendedName>
        <fullName evidence="14 15">Dihydroxy-acid dehydratase</fullName>
        <shortName evidence="15">DAD</shortName>
        <ecNumber evidence="14 15">4.2.1.9</ecNumber>
    </recommendedName>
</protein>
<comment type="catalytic activity">
    <reaction evidence="11">
        <text>(2R)-2,3-dihydroxy-3-methylbutanoate = 3-methyl-2-oxobutanoate + H2O</text>
        <dbReference type="Rhea" id="RHEA:24809"/>
        <dbReference type="ChEBI" id="CHEBI:11851"/>
        <dbReference type="ChEBI" id="CHEBI:15377"/>
        <dbReference type="ChEBI" id="CHEBI:49072"/>
        <dbReference type="EC" id="4.2.1.9"/>
    </reaction>
    <physiologicalReaction direction="left-to-right" evidence="11">
        <dbReference type="Rhea" id="RHEA:24810"/>
    </physiologicalReaction>
</comment>
<dbReference type="OrthoDB" id="9807077at2"/>
<evidence type="ECO:0000256" key="9">
    <source>
        <dbReference type="ARBA" id="ARBA00023239"/>
    </source>
</evidence>
<feature type="binding site" evidence="15">
    <location>
        <position position="120"/>
    </location>
    <ligand>
        <name>Mg(2+)</name>
        <dbReference type="ChEBI" id="CHEBI:18420"/>
    </ligand>
</feature>
<evidence type="ECO:0000256" key="15">
    <source>
        <dbReference type="HAMAP-Rule" id="MF_00012"/>
    </source>
</evidence>
<feature type="modified residue" description="N6-carboxylysine" evidence="15">
    <location>
        <position position="121"/>
    </location>
</feature>